<dbReference type="InterPro" id="IPR011333">
    <property type="entry name" value="SKP1/BTB/POZ_sf"/>
</dbReference>
<reference evidence="2" key="1">
    <citation type="journal article" date="2018" name="Genome Biol. Evol.">
        <title>Genomics and development of Lentinus tigrinus, a white-rot wood-decaying mushroom with dimorphic fruiting bodies.</title>
        <authorList>
            <person name="Wu B."/>
            <person name="Xu Z."/>
            <person name="Knudson A."/>
            <person name="Carlson A."/>
            <person name="Chen N."/>
            <person name="Kovaka S."/>
            <person name="LaButti K."/>
            <person name="Lipzen A."/>
            <person name="Pennachio C."/>
            <person name="Riley R."/>
            <person name="Schakwitz W."/>
            <person name="Umezawa K."/>
            <person name="Ohm R.A."/>
            <person name="Grigoriev I.V."/>
            <person name="Nagy L.G."/>
            <person name="Gibbons J."/>
            <person name="Hibbett D."/>
        </authorList>
    </citation>
    <scope>NUCLEOTIDE SEQUENCE [LARGE SCALE GENOMIC DNA]</scope>
    <source>
        <strain evidence="2">ALCF2SS1-6</strain>
    </source>
</reference>
<dbReference type="Gene3D" id="3.30.710.10">
    <property type="entry name" value="Potassium Channel Kv1.1, Chain A"/>
    <property type="match status" value="2"/>
</dbReference>
<dbReference type="EMBL" id="ML122272">
    <property type="protein sequence ID" value="RPD59000.1"/>
    <property type="molecule type" value="Genomic_DNA"/>
</dbReference>
<dbReference type="SUPFAM" id="SSF54695">
    <property type="entry name" value="POZ domain"/>
    <property type="match status" value="1"/>
</dbReference>
<dbReference type="Pfam" id="PF00651">
    <property type="entry name" value="BTB"/>
    <property type="match status" value="2"/>
</dbReference>
<dbReference type="CDD" id="cd18186">
    <property type="entry name" value="BTB_POZ_ZBTB_KLHL-like"/>
    <property type="match status" value="1"/>
</dbReference>
<dbReference type="OrthoDB" id="3164835at2759"/>
<sequence>MLTLDPGTFVPPTPIHLMLGFIPISTRSPSEDLESPTSSICIPPSPFPAQPEQEEMLEVSSPFNRPSADIILRTSDKLDFRLQSQILLEASPVFETLLSLPQPSLDDGAVRDHNPPVIDIAESARVLDALMRICYPIVKPKARPFRDIEPILRAALKYEMELPIATLGDELIAHATRAPLQVWAIACRTGLEDVARRAAELTLSSQTLDIPGLEDLDGISAGHVFRLHEFHRLRGKVDFSFKLLTPPSVEVATPLPDDVATTNNAITDVPLPDLCIVSSDEVEFLVHRSVIAMSSSVLQAQVDDAVRNATDAAQQDSLDVAGSPKIQVDVPGAVLSTLLKLCYPGEVELASDPAHLVTVLSASERLYMDRVRRLVTNRWSTVAKASPLLAFLLATSAGFLDCAKEAANYALENACEGVYLREMEHAPGLPYHRLLMHYVSCRAIAKSLLSDVANDLRSHPNVPFVRRDVSARSDHGFRTPSPEEVYIPAPPTQYHGHGYNQRYSPVSGGGWCAPRSNPWLKKHLGRLSEELEQQPGRVVATTGELVEAACEAGQWCSSCRSLADDMCRIGKTLQEIPRKVKEVEFEL</sequence>
<dbReference type="PROSITE" id="PS50097">
    <property type="entry name" value="BTB"/>
    <property type="match status" value="1"/>
</dbReference>
<evidence type="ECO:0000313" key="2">
    <source>
        <dbReference type="EMBL" id="RPD59000.1"/>
    </source>
</evidence>
<gene>
    <name evidence="2" type="ORF">L227DRAFT_528163</name>
</gene>
<evidence type="ECO:0000313" key="3">
    <source>
        <dbReference type="Proteomes" id="UP000313359"/>
    </source>
</evidence>
<feature type="domain" description="BTB" evidence="1">
    <location>
        <begin position="272"/>
        <end position="351"/>
    </location>
</feature>
<dbReference type="AlphaFoldDB" id="A0A5C2S5T0"/>
<dbReference type="Proteomes" id="UP000313359">
    <property type="component" value="Unassembled WGS sequence"/>
</dbReference>
<dbReference type="InterPro" id="IPR000210">
    <property type="entry name" value="BTB/POZ_dom"/>
</dbReference>
<organism evidence="2 3">
    <name type="scientific">Lentinus tigrinus ALCF2SS1-6</name>
    <dbReference type="NCBI Taxonomy" id="1328759"/>
    <lineage>
        <taxon>Eukaryota</taxon>
        <taxon>Fungi</taxon>
        <taxon>Dikarya</taxon>
        <taxon>Basidiomycota</taxon>
        <taxon>Agaricomycotina</taxon>
        <taxon>Agaricomycetes</taxon>
        <taxon>Polyporales</taxon>
        <taxon>Polyporaceae</taxon>
        <taxon>Lentinus</taxon>
    </lineage>
</organism>
<dbReference type="SMART" id="SM00225">
    <property type="entry name" value="BTB"/>
    <property type="match status" value="2"/>
</dbReference>
<accession>A0A5C2S5T0</accession>
<evidence type="ECO:0000259" key="1">
    <source>
        <dbReference type="PROSITE" id="PS50097"/>
    </source>
</evidence>
<keyword evidence="3" id="KW-1185">Reference proteome</keyword>
<protein>
    <recommendedName>
        <fullName evidence="1">BTB domain-containing protein</fullName>
    </recommendedName>
</protein>
<proteinExistence type="predicted"/>
<dbReference type="STRING" id="1328759.A0A5C2S5T0"/>
<name>A0A5C2S5T0_9APHY</name>